<keyword evidence="2" id="KW-1185">Reference proteome</keyword>
<dbReference type="SUPFAM" id="SSF52096">
    <property type="entry name" value="ClpP/crotonase"/>
    <property type="match status" value="1"/>
</dbReference>
<evidence type="ECO:0000313" key="1">
    <source>
        <dbReference type="EMBL" id="CAG7650279.1"/>
    </source>
</evidence>
<organism evidence="1 2">
    <name type="scientific">Actinacidiphila bryophytorum</name>
    <dbReference type="NCBI Taxonomy" id="1436133"/>
    <lineage>
        <taxon>Bacteria</taxon>
        <taxon>Bacillati</taxon>
        <taxon>Actinomycetota</taxon>
        <taxon>Actinomycetes</taxon>
        <taxon>Kitasatosporales</taxon>
        <taxon>Streptomycetaceae</taxon>
        <taxon>Actinacidiphila</taxon>
    </lineage>
</organism>
<comment type="caution">
    <text evidence="1">The sequence shown here is derived from an EMBL/GenBank/DDBJ whole genome shotgun (WGS) entry which is preliminary data.</text>
</comment>
<sequence>MARLGRLVGRGRALEIPLGGDDIPADLAARYGYVDHLIPDAQIENVTDAFAAGEHGEVQLPRTCIPVAFTPVQNRAAVTYRAFPSQVRQLDRSSAQATMPGLRRTVTVGGQADR</sequence>
<dbReference type="AlphaFoldDB" id="A0A9W4H4P1"/>
<dbReference type="EMBL" id="CAJVAX010000019">
    <property type="protein sequence ID" value="CAG7650279.1"/>
    <property type="molecule type" value="Genomic_DNA"/>
</dbReference>
<accession>A0A9W4H4P1</accession>
<dbReference type="RefSeq" id="WP_205043773.1">
    <property type="nucleotide sequence ID" value="NZ_CAJVAX010000019.1"/>
</dbReference>
<protein>
    <submittedName>
        <fullName evidence="1">Uncharacterized protein</fullName>
    </submittedName>
</protein>
<dbReference type="Gene3D" id="3.90.226.10">
    <property type="entry name" value="2-enoyl-CoA Hydratase, Chain A, domain 1"/>
    <property type="match status" value="1"/>
</dbReference>
<dbReference type="Proteomes" id="UP001153328">
    <property type="component" value="Unassembled WGS sequence"/>
</dbReference>
<gene>
    <name evidence="1" type="ORF">SBRY_50317</name>
</gene>
<reference evidence="1" key="1">
    <citation type="submission" date="2021-06" db="EMBL/GenBank/DDBJ databases">
        <authorList>
            <person name="Arsene-Ploetze F."/>
        </authorList>
    </citation>
    <scope>NUCLEOTIDE SEQUENCE</scope>
    <source>
        <strain evidence="1">SBRY1</strain>
    </source>
</reference>
<evidence type="ECO:0000313" key="2">
    <source>
        <dbReference type="Proteomes" id="UP001153328"/>
    </source>
</evidence>
<name>A0A9W4H4P1_9ACTN</name>
<proteinExistence type="predicted"/>
<dbReference type="InterPro" id="IPR029045">
    <property type="entry name" value="ClpP/crotonase-like_dom_sf"/>
</dbReference>